<evidence type="ECO:0000256" key="7">
    <source>
        <dbReference type="ARBA" id="ARBA00023077"/>
    </source>
</evidence>
<dbReference type="GO" id="GO:0009279">
    <property type="term" value="C:cell outer membrane"/>
    <property type="evidence" value="ECO:0007669"/>
    <property type="project" value="UniProtKB-SubCell"/>
</dbReference>
<dbReference type="EMBL" id="QGGU01000009">
    <property type="protein sequence ID" value="PWK48527.1"/>
    <property type="molecule type" value="Genomic_DNA"/>
</dbReference>
<evidence type="ECO:0000313" key="15">
    <source>
        <dbReference type="EMBL" id="PWK48527.1"/>
    </source>
</evidence>
<keyword evidence="8 11" id="KW-0472">Membrane</keyword>
<dbReference type="RefSeq" id="WP_109764199.1">
    <property type="nucleotide sequence ID" value="NZ_QGGU01000009.1"/>
</dbReference>
<keyword evidence="16" id="KW-1185">Reference proteome</keyword>
<dbReference type="Proteomes" id="UP000245790">
    <property type="component" value="Unassembled WGS sequence"/>
</dbReference>
<dbReference type="Pfam" id="PF00593">
    <property type="entry name" value="TonB_dep_Rec_b-barrel"/>
    <property type="match status" value="1"/>
</dbReference>
<evidence type="ECO:0000256" key="9">
    <source>
        <dbReference type="ARBA" id="ARBA00023170"/>
    </source>
</evidence>
<dbReference type="InterPro" id="IPR012910">
    <property type="entry name" value="Plug_dom"/>
</dbReference>
<feature type="domain" description="TonB-dependent receptor plug" evidence="14">
    <location>
        <begin position="14"/>
        <end position="124"/>
    </location>
</feature>
<dbReference type="SUPFAM" id="SSF56935">
    <property type="entry name" value="Porins"/>
    <property type="match status" value="1"/>
</dbReference>
<dbReference type="InterPro" id="IPR037066">
    <property type="entry name" value="Plug_dom_sf"/>
</dbReference>
<dbReference type="PANTHER" id="PTHR30069:SF29">
    <property type="entry name" value="HEMOGLOBIN AND HEMOGLOBIN-HAPTOGLOBIN-BINDING PROTEIN 1-RELATED"/>
    <property type="match status" value="1"/>
</dbReference>
<proteinExistence type="inferred from homology"/>
<evidence type="ECO:0000256" key="5">
    <source>
        <dbReference type="ARBA" id="ARBA00022692"/>
    </source>
</evidence>
<keyword evidence="9 15" id="KW-0675">Receptor</keyword>
<evidence type="ECO:0000259" key="14">
    <source>
        <dbReference type="Pfam" id="PF07715"/>
    </source>
</evidence>
<evidence type="ECO:0000313" key="16">
    <source>
        <dbReference type="Proteomes" id="UP000245790"/>
    </source>
</evidence>
<keyword evidence="5 11" id="KW-0812">Transmembrane</keyword>
<feature type="domain" description="TonB-dependent receptor-like beta-barrel" evidence="13">
    <location>
        <begin position="200"/>
        <end position="591"/>
    </location>
</feature>
<accession>A0A316G2B8</accession>
<gene>
    <name evidence="15" type="ORF">C8D97_10978</name>
</gene>
<dbReference type="PANTHER" id="PTHR30069">
    <property type="entry name" value="TONB-DEPENDENT OUTER MEMBRANE RECEPTOR"/>
    <property type="match status" value="1"/>
</dbReference>
<evidence type="ECO:0000256" key="11">
    <source>
        <dbReference type="PROSITE-ProRule" id="PRU01360"/>
    </source>
</evidence>
<keyword evidence="4 11" id="KW-1134">Transmembrane beta strand</keyword>
<reference evidence="15 16" key="1">
    <citation type="submission" date="2018-05" db="EMBL/GenBank/DDBJ databases">
        <title>Genomic Encyclopedia of Type Strains, Phase IV (KMG-IV): sequencing the most valuable type-strain genomes for metagenomic binning, comparative biology and taxonomic classification.</title>
        <authorList>
            <person name="Goeker M."/>
        </authorList>
    </citation>
    <scope>NUCLEOTIDE SEQUENCE [LARGE SCALE GENOMIC DNA]</scope>
    <source>
        <strain evidence="15 16">DSM 25350</strain>
    </source>
</reference>
<keyword evidence="10 11" id="KW-0998">Cell outer membrane</keyword>
<name>A0A316G2B8_9GAMM</name>
<evidence type="ECO:0000256" key="1">
    <source>
        <dbReference type="ARBA" id="ARBA00004571"/>
    </source>
</evidence>
<dbReference type="Pfam" id="PF07715">
    <property type="entry name" value="Plug"/>
    <property type="match status" value="1"/>
</dbReference>
<evidence type="ECO:0000256" key="4">
    <source>
        <dbReference type="ARBA" id="ARBA00022452"/>
    </source>
</evidence>
<keyword evidence="3 11" id="KW-0813">Transport</keyword>
<dbReference type="InterPro" id="IPR039426">
    <property type="entry name" value="TonB-dep_rcpt-like"/>
</dbReference>
<comment type="subcellular location">
    <subcellularLocation>
        <location evidence="1 11">Cell outer membrane</location>
        <topology evidence="1 11">Multi-pass membrane protein</topology>
    </subcellularLocation>
</comment>
<dbReference type="PROSITE" id="PS52016">
    <property type="entry name" value="TONB_DEPENDENT_REC_3"/>
    <property type="match status" value="1"/>
</dbReference>
<evidence type="ECO:0000256" key="12">
    <source>
        <dbReference type="RuleBase" id="RU003357"/>
    </source>
</evidence>
<keyword evidence="6" id="KW-0732">Signal</keyword>
<dbReference type="InterPro" id="IPR000531">
    <property type="entry name" value="Beta-barrel_TonB"/>
</dbReference>
<comment type="caution">
    <text evidence="15">The sequence shown here is derived from an EMBL/GenBank/DDBJ whole genome shotgun (WGS) entry which is preliminary data.</text>
</comment>
<dbReference type="OrthoDB" id="9764669at2"/>
<dbReference type="GO" id="GO:0044718">
    <property type="term" value="P:siderophore transmembrane transport"/>
    <property type="evidence" value="ECO:0007669"/>
    <property type="project" value="TreeGrafter"/>
</dbReference>
<evidence type="ECO:0000256" key="8">
    <source>
        <dbReference type="ARBA" id="ARBA00023136"/>
    </source>
</evidence>
<dbReference type="AlphaFoldDB" id="A0A316G2B8"/>
<evidence type="ECO:0000259" key="13">
    <source>
        <dbReference type="Pfam" id="PF00593"/>
    </source>
</evidence>
<sequence length="623" mass="70734">MEVTVASRDSQSLYRAPANVTVFTRDDILNYGFTSVQQLLNFVPGFSATRDIEQGTADRISVRGRSTALSESVLFLLDGQRLNDLYTGGISLLNRQLALQNIEQIEVIRGPGSALYGSNAFLGVVNMISRKSGHEVSATLGTFGHNSISWFNSGLFENADEWSIYLSRFEEDGDQYLITDGFGIERSTQDPIEGIDFYSSVSLDYFNFTARYTERQLKDFLTFGNHGENNENMQQWSVAANYQQRMSDDWKFNYRLSLSRDKWNTRATLIPQGIELEPGVALDEDFYGGPLLETEAASFLMDHSLFLNDKQTLLLGLNIRESRVRDVANVTTHNPITLEYFGGLQANRDALNFSDRASRSVVSVYFQHQWDLAQQWQLTSGLRLDDYSDFGSSSNPRLALVWQPDQHSSLKFLYASAFRAPNFLELYDKNNPVDFGNRQLDAETVNTSEISWLSQQGDWRYELNVFYNEFKDLIVLGPPVSDPDNPLLAPTFINGGEARTSGIEGAVGYQSYLGSVQFSWSHLFDSLNADIADTQWSLTYLKKWQNYSWSFNGYTVSDVDSQNRSDRRIVLGSKLKYQYNDSASYYLLVKNLLDNSYQTPSSVLPMGVANRGRQWILGGQWRW</sequence>
<dbReference type="InterPro" id="IPR036942">
    <property type="entry name" value="Beta-barrel_TonB_sf"/>
</dbReference>
<dbReference type="Gene3D" id="2.40.170.20">
    <property type="entry name" value="TonB-dependent receptor, beta-barrel domain"/>
    <property type="match status" value="1"/>
</dbReference>
<organism evidence="15 16">
    <name type="scientific">Pleionea mediterranea</name>
    <dbReference type="NCBI Taxonomy" id="523701"/>
    <lineage>
        <taxon>Bacteria</taxon>
        <taxon>Pseudomonadati</taxon>
        <taxon>Pseudomonadota</taxon>
        <taxon>Gammaproteobacteria</taxon>
        <taxon>Oceanospirillales</taxon>
        <taxon>Pleioneaceae</taxon>
        <taxon>Pleionea</taxon>
    </lineage>
</organism>
<protein>
    <submittedName>
        <fullName evidence="15">Iron complex outermembrane receptor protein</fullName>
    </submittedName>
</protein>
<comment type="similarity">
    <text evidence="2">Belongs to the TonB-dependent receptor family. Hemoglobin/haptoglobin binding protein subfamily.</text>
</comment>
<evidence type="ECO:0000256" key="10">
    <source>
        <dbReference type="ARBA" id="ARBA00023237"/>
    </source>
</evidence>
<evidence type="ECO:0000256" key="6">
    <source>
        <dbReference type="ARBA" id="ARBA00022729"/>
    </source>
</evidence>
<dbReference type="Gene3D" id="2.170.130.10">
    <property type="entry name" value="TonB-dependent receptor, plug domain"/>
    <property type="match status" value="1"/>
</dbReference>
<keyword evidence="7 12" id="KW-0798">TonB box</keyword>
<dbReference type="GO" id="GO:0015344">
    <property type="term" value="F:siderophore uptake transmembrane transporter activity"/>
    <property type="evidence" value="ECO:0007669"/>
    <property type="project" value="TreeGrafter"/>
</dbReference>
<evidence type="ECO:0000256" key="3">
    <source>
        <dbReference type="ARBA" id="ARBA00022448"/>
    </source>
</evidence>
<evidence type="ECO:0000256" key="2">
    <source>
        <dbReference type="ARBA" id="ARBA00008143"/>
    </source>
</evidence>